<dbReference type="InterPro" id="IPR026352">
    <property type="entry name" value="Nanowire_3heme"/>
</dbReference>
<gene>
    <name evidence="2" type="ORF">EDC57_2133</name>
</gene>
<dbReference type="Gene3D" id="3.90.10.10">
    <property type="entry name" value="Cytochrome C3"/>
    <property type="match status" value="1"/>
</dbReference>
<keyword evidence="3" id="KW-1185">Reference proteome</keyword>
<evidence type="ECO:0000313" key="2">
    <source>
        <dbReference type="EMBL" id="ROR32918.1"/>
    </source>
</evidence>
<dbReference type="AlphaFoldDB" id="A0A3N1Y326"/>
<organism evidence="2 3">
    <name type="scientific">Inmirania thermothiophila</name>
    <dbReference type="NCBI Taxonomy" id="1750597"/>
    <lineage>
        <taxon>Bacteria</taxon>
        <taxon>Pseudomonadati</taxon>
        <taxon>Pseudomonadota</taxon>
        <taxon>Gammaproteobacteria</taxon>
        <taxon>Chromatiales</taxon>
        <taxon>Ectothiorhodospiraceae</taxon>
        <taxon>Inmirania</taxon>
    </lineage>
</organism>
<evidence type="ECO:0000259" key="1">
    <source>
        <dbReference type="Pfam" id="PF14522"/>
    </source>
</evidence>
<dbReference type="OrthoDB" id="7064487at2"/>
<name>A0A3N1Y326_9GAMM</name>
<dbReference type="InterPro" id="IPR036280">
    <property type="entry name" value="Multihaem_cyt_sf"/>
</dbReference>
<comment type="caution">
    <text evidence="2">The sequence shown here is derived from an EMBL/GenBank/DDBJ whole genome shotgun (WGS) entry which is preliminary data.</text>
</comment>
<evidence type="ECO:0000313" key="3">
    <source>
        <dbReference type="Proteomes" id="UP000276634"/>
    </source>
</evidence>
<dbReference type="EMBL" id="RJVI01000002">
    <property type="protein sequence ID" value="ROR32918.1"/>
    <property type="molecule type" value="Genomic_DNA"/>
</dbReference>
<accession>A0A3N1Y326</accession>
<dbReference type="Pfam" id="PF14522">
    <property type="entry name" value="Cytochrome_C7"/>
    <property type="match status" value="1"/>
</dbReference>
<dbReference type="NCBIfam" id="TIGR04257">
    <property type="entry name" value="nanowire_3heme"/>
    <property type="match status" value="1"/>
</dbReference>
<dbReference type="InterPro" id="IPR029467">
    <property type="entry name" value="Cyt_c7-like"/>
</dbReference>
<sequence>MSAPAPRRILRYAAAAVIAAAAAGALAAIARYWPPLARDGIHDPASPAIGVLQEPAEALSKLPEDYAGNQVRWVRALEEGHIDPLPSLRDPDFEMPVLDLDIVLPETASMHMVRFPHKPHTQWLDCKNCHPKIFVPKYGGNPQLGMFAVLMGEYCGRCHGAVAFPLTECSRCHSVKRSEFKGEPGPQWKPGMDKEKWLRMVGR</sequence>
<feature type="domain" description="Cytochrome c7-like" evidence="1">
    <location>
        <begin position="113"/>
        <end position="174"/>
    </location>
</feature>
<reference evidence="2 3" key="1">
    <citation type="submission" date="2018-11" db="EMBL/GenBank/DDBJ databases">
        <title>Genomic Encyclopedia of Type Strains, Phase IV (KMG-IV): sequencing the most valuable type-strain genomes for metagenomic binning, comparative biology and taxonomic classification.</title>
        <authorList>
            <person name="Goeker M."/>
        </authorList>
    </citation>
    <scope>NUCLEOTIDE SEQUENCE [LARGE SCALE GENOMIC DNA]</scope>
    <source>
        <strain evidence="2 3">DSM 100275</strain>
    </source>
</reference>
<dbReference type="Proteomes" id="UP000276634">
    <property type="component" value="Unassembled WGS sequence"/>
</dbReference>
<dbReference type="SUPFAM" id="SSF48695">
    <property type="entry name" value="Multiheme cytochromes"/>
    <property type="match status" value="1"/>
</dbReference>
<proteinExistence type="predicted"/>
<dbReference type="RefSeq" id="WP_123401810.1">
    <property type="nucleotide sequence ID" value="NZ_RJVI01000002.1"/>
</dbReference>
<protein>
    <submittedName>
        <fullName evidence="2">C(7)-type cytochrome triheme protein</fullName>
    </submittedName>
</protein>